<dbReference type="EMBL" id="SKBQ01000056">
    <property type="protein sequence ID" value="TPX10570.1"/>
    <property type="molecule type" value="Genomic_DNA"/>
</dbReference>
<dbReference type="GeneID" id="41975903"/>
<feature type="region of interest" description="Disordered" evidence="1">
    <location>
        <begin position="1"/>
        <end position="28"/>
    </location>
</feature>
<feature type="region of interest" description="Disordered" evidence="1">
    <location>
        <begin position="123"/>
        <end position="182"/>
    </location>
</feature>
<dbReference type="OrthoDB" id="5359669at2759"/>
<evidence type="ECO:0000256" key="1">
    <source>
        <dbReference type="SAM" id="MobiDB-lite"/>
    </source>
</evidence>
<feature type="region of interest" description="Disordered" evidence="1">
    <location>
        <begin position="44"/>
        <end position="86"/>
    </location>
</feature>
<organism evidence="2 3">
    <name type="scientific">Thyridium curvatum</name>
    <dbReference type="NCBI Taxonomy" id="1093900"/>
    <lineage>
        <taxon>Eukaryota</taxon>
        <taxon>Fungi</taxon>
        <taxon>Dikarya</taxon>
        <taxon>Ascomycota</taxon>
        <taxon>Pezizomycotina</taxon>
        <taxon>Sordariomycetes</taxon>
        <taxon>Sordariomycetidae</taxon>
        <taxon>Thyridiales</taxon>
        <taxon>Thyridiaceae</taxon>
        <taxon>Thyridium</taxon>
    </lineage>
</organism>
<evidence type="ECO:0000313" key="2">
    <source>
        <dbReference type="EMBL" id="TPX10570.1"/>
    </source>
</evidence>
<reference evidence="2 3" key="1">
    <citation type="submission" date="2019-06" db="EMBL/GenBank/DDBJ databases">
        <title>Draft genome sequence of the filamentous fungus Phialemoniopsis curvata isolated from diesel fuel.</title>
        <authorList>
            <person name="Varaljay V.A."/>
            <person name="Lyon W.J."/>
            <person name="Crouch A.L."/>
            <person name="Drake C.E."/>
            <person name="Hollomon J.M."/>
            <person name="Nadeau L.J."/>
            <person name="Nunn H.S."/>
            <person name="Stevenson B.S."/>
            <person name="Bojanowski C.L."/>
            <person name="Crookes-Goodson W.J."/>
        </authorList>
    </citation>
    <scope>NUCLEOTIDE SEQUENCE [LARGE SCALE GENOMIC DNA]</scope>
    <source>
        <strain evidence="2 3">D216</strain>
    </source>
</reference>
<protein>
    <submittedName>
        <fullName evidence="2">Uncharacterized protein</fullName>
    </submittedName>
</protein>
<comment type="caution">
    <text evidence="2">The sequence shown here is derived from an EMBL/GenBank/DDBJ whole genome shotgun (WGS) entry which is preliminary data.</text>
</comment>
<proteinExistence type="predicted"/>
<sequence>MAAFGRTDSPVVTIPPHSAHQAHLSGPYFPQPAFHNHASWTQNLAQNPPEIRRGRKRSRDEAAVNLDSPEKAPPPVEPVKEDEDEWEYGPGMILIKKKTGYVPDASSQSGTWVEEKAAEDAVRKTEEALLDQQRQAQDRPSLRSHKSSRLDVTASLPATELPVNRSSPGRDMADPSAHTTSDTAAQPVVDDFTLHLGIGWSRISDSEHIQAAARGWARYIENHFPVNDVKILLESKGLESYLVEAAEGYFLFAENLRQGRLVSKDAQHALQNLRCSPPVFEGAHTMEAAESPKPVTDADVGTAPISVVSAGVATTTPHHEVEMEMS</sequence>
<dbReference type="AlphaFoldDB" id="A0A507B1Z2"/>
<name>A0A507B1Z2_9PEZI</name>
<dbReference type="InParanoid" id="A0A507B1Z2"/>
<keyword evidence="3" id="KW-1185">Reference proteome</keyword>
<dbReference type="Proteomes" id="UP000319257">
    <property type="component" value="Unassembled WGS sequence"/>
</dbReference>
<evidence type="ECO:0000313" key="3">
    <source>
        <dbReference type="Proteomes" id="UP000319257"/>
    </source>
</evidence>
<accession>A0A507B1Z2</accession>
<dbReference type="RefSeq" id="XP_030992281.1">
    <property type="nucleotide sequence ID" value="XM_031143312.1"/>
</dbReference>
<gene>
    <name evidence="2" type="ORF">E0L32_008456</name>
</gene>